<comment type="subcellular location">
    <subcellularLocation>
        <location evidence="1">Cell membrane</location>
        <topology evidence="1">Lipid-anchor</topology>
        <topology evidence="1">GPI-anchor</topology>
    </subcellularLocation>
</comment>
<evidence type="ECO:0000256" key="6">
    <source>
        <dbReference type="ARBA" id="ARBA00023157"/>
    </source>
</evidence>
<dbReference type="GO" id="GO:0006869">
    <property type="term" value="P:lipid transport"/>
    <property type="evidence" value="ECO:0007669"/>
    <property type="project" value="InterPro"/>
</dbReference>
<evidence type="ECO:0000256" key="1">
    <source>
        <dbReference type="ARBA" id="ARBA00004609"/>
    </source>
</evidence>
<feature type="region of interest" description="Disordered" evidence="9">
    <location>
        <begin position="108"/>
        <end position="176"/>
    </location>
</feature>
<dbReference type="GO" id="GO:0008289">
    <property type="term" value="F:lipid binding"/>
    <property type="evidence" value="ECO:0007669"/>
    <property type="project" value="InterPro"/>
</dbReference>
<keyword evidence="6" id="KW-1015">Disulfide bond</keyword>
<feature type="signal peptide" evidence="11">
    <location>
        <begin position="1"/>
        <end position="24"/>
    </location>
</feature>
<keyword evidence="10" id="KW-0812">Transmembrane</keyword>
<feature type="transmembrane region" description="Helical" evidence="10">
    <location>
        <begin position="183"/>
        <end position="202"/>
    </location>
</feature>
<evidence type="ECO:0000256" key="2">
    <source>
        <dbReference type="ARBA" id="ARBA00009748"/>
    </source>
</evidence>
<comment type="similarity">
    <text evidence="2">Belongs to the plant LTP family.</text>
</comment>
<keyword evidence="7" id="KW-0325">Glycoprotein</keyword>
<dbReference type="Proteomes" id="UP000516437">
    <property type="component" value="Chromosome 8"/>
</dbReference>
<dbReference type="SUPFAM" id="SSF47699">
    <property type="entry name" value="Bifunctional inhibitor/lipid-transfer protein/seed storage 2S albumin"/>
    <property type="match status" value="1"/>
</dbReference>
<keyword evidence="10" id="KW-0472">Membrane</keyword>
<evidence type="ECO:0000256" key="3">
    <source>
        <dbReference type="ARBA" id="ARBA00022475"/>
    </source>
</evidence>
<evidence type="ECO:0000256" key="7">
    <source>
        <dbReference type="ARBA" id="ARBA00023180"/>
    </source>
</evidence>
<dbReference type="GO" id="GO:0005886">
    <property type="term" value="C:plasma membrane"/>
    <property type="evidence" value="ECO:0007669"/>
    <property type="project" value="UniProtKB-SubCell"/>
</dbReference>
<dbReference type="AlphaFoldDB" id="A0A6A1USE9"/>
<proteinExistence type="inferred from homology"/>
<evidence type="ECO:0000259" key="12">
    <source>
        <dbReference type="SMART" id="SM00499"/>
    </source>
</evidence>
<evidence type="ECO:0000256" key="10">
    <source>
        <dbReference type="SAM" id="Phobius"/>
    </source>
</evidence>
<organism evidence="13 14">
    <name type="scientific">Morella rubra</name>
    <name type="common">Chinese bayberry</name>
    <dbReference type="NCBI Taxonomy" id="262757"/>
    <lineage>
        <taxon>Eukaryota</taxon>
        <taxon>Viridiplantae</taxon>
        <taxon>Streptophyta</taxon>
        <taxon>Embryophyta</taxon>
        <taxon>Tracheophyta</taxon>
        <taxon>Spermatophyta</taxon>
        <taxon>Magnoliopsida</taxon>
        <taxon>eudicotyledons</taxon>
        <taxon>Gunneridae</taxon>
        <taxon>Pentapetalae</taxon>
        <taxon>rosids</taxon>
        <taxon>fabids</taxon>
        <taxon>Fagales</taxon>
        <taxon>Myricaceae</taxon>
        <taxon>Morella</taxon>
    </lineage>
</organism>
<keyword evidence="8" id="KW-0449">Lipoprotein</keyword>
<dbReference type="OrthoDB" id="911994at2759"/>
<keyword evidence="3" id="KW-1003">Cell membrane</keyword>
<accession>A0A6A1USE9</accession>
<dbReference type="FunFam" id="1.10.110.10:FF:000001">
    <property type="entry name" value="Bifunctional inhibitor/lipid-transfer protein/seed storage 2S albumin superfamily protein"/>
    <property type="match status" value="1"/>
</dbReference>
<feature type="domain" description="Bifunctional inhibitor/plant lipid transfer protein/seed storage helical" evidence="12">
    <location>
        <begin position="28"/>
        <end position="105"/>
    </location>
</feature>
<name>A0A6A1USE9_9ROSI</name>
<feature type="compositionally biased region" description="Low complexity" evidence="9">
    <location>
        <begin position="150"/>
        <end position="176"/>
    </location>
</feature>
<dbReference type="InterPro" id="IPR000528">
    <property type="entry name" value="Plant_nsLTP"/>
</dbReference>
<dbReference type="InterPro" id="IPR016140">
    <property type="entry name" value="Bifunc_inhib/LTP/seed_store"/>
</dbReference>
<dbReference type="Gene3D" id="1.10.110.10">
    <property type="entry name" value="Plant lipid-transfer and hydrophobic proteins"/>
    <property type="match status" value="1"/>
</dbReference>
<sequence length="204" mass="19994">MAFKGIEMGLVLVLVAVLWSGAMAQSGCTSVLTNLAPCLNYITGNSSTPSSSCCSQLSNVVQTSPQCLCSVINGGAASLGITVNQTQALALPGACSVKTPPLSQCNAAASGPTISGTPPPVGSPASTPSPSDTSSESPAGAITPAASDIPSGTTTTTSGSKTVPSVDGSTTGSSDGSTVKAPLHFVLFLLFIVSCTCASTITTF</sequence>
<dbReference type="Pfam" id="PF14368">
    <property type="entry name" value="LTP_2"/>
    <property type="match status" value="1"/>
</dbReference>
<evidence type="ECO:0000313" key="13">
    <source>
        <dbReference type="EMBL" id="KAB1203309.1"/>
    </source>
</evidence>
<dbReference type="CDD" id="cd00010">
    <property type="entry name" value="AAI_LTSS"/>
    <property type="match status" value="1"/>
</dbReference>
<evidence type="ECO:0000256" key="8">
    <source>
        <dbReference type="ARBA" id="ARBA00023288"/>
    </source>
</evidence>
<comment type="caution">
    <text evidence="13">The sequence shown here is derived from an EMBL/GenBank/DDBJ whole genome shotgun (WGS) entry which is preliminary data.</text>
</comment>
<keyword evidence="14" id="KW-1185">Reference proteome</keyword>
<dbReference type="InterPro" id="IPR043325">
    <property type="entry name" value="LTSS"/>
</dbReference>
<dbReference type="SMART" id="SM00499">
    <property type="entry name" value="AAI"/>
    <property type="match status" value="1"/>
</dbReference>
<evidence type="ECO:0000313" key="14">
    <source>
        <dbReference type="Proteomes" id="UP000516437"/>
    </source>
</evidence>
<dbReference type="GO" id="GO:0098552">
    <property type="term" value="C:side of membrane"/>
    <property type="evidence" value="ECO:0007669"/>
    <property type="project" value="UniProtKB-KW"/>
</dbReference>
<reference evidence="13 14" key="1">
    <citation type="journal article" date="2019" name="Plant Biotechnol. J.">
        <title>The red bayberry genome and genetic basis of sex determination.</title>
        <authorList>
            <person name="Jia H.M."/>
            <person name="Jia H.J."/>
            <person name="Cai Q.L."/>
            <person name="Wang Y."/>
            <person name="Zhao H.B."/>
            <person name="Yang W.F."/>
            <person name="Wang G.Y."/>
            <person name="Li Y.H."/>
            <person name="Zhan D.L."/>
            <person name="Shen Y.T."/>
            <person name="Niu Q.F."/>
            <person name="Chang L."/>
            <person name="Qiu J."/>
            <person name="Zhao L."/>
            <person name="Xie H.B."/>
            <person name="Fu W.Y."/>
            <person name="Jin J."/>
            <person name="Li X.W."/>
            <person name="Jiao Y."/>
            <person name="Zhou C.C."/>
            <person name="Tu T."/>
            <person name="Chai C.Y."/>
            <person name="Gao J.L."/>
            <person name="Fan L.J."/>
            <person name="van de Weg E."/>
            <person name="Wang J.Y."/>
            <person name="Gao Z.S."/>
        </authorList>
    </citation>
    <scope>NUCLEOTIDE SEQUENCE [LARGE SCALE GENOMIC DNA]</scope>
    <source>
        <tissue evidence="13">Leaves</tissue>
    </source>
</reference>
<keyword evidence="10" id="KW-1133">Transmembrane helix</keyword>
<keyword evidence="4" id="KW-0336">GPI-anchor</keyword>
<feature type="chain" id="PRO_5025410943" description="Bifunctional inhibitor/plant lipid transfer protein/seed storage helical domain-containing protein" evidence="11">
    <location>
        <begin position="25"/>
        <end position="204"/>
    </location>
</feature>
<evidence type="ECO:0000256" key="11">
    <source>
        <dbReference type="SAM" id="SignalP"/>
    </source>
</evidence>
<evidence type="ECO:0000256" key="9">
    <source>
        <dbReference type="SAM" id="MobiDB-lite"/>
    </source>
</evidence>
<feature type="compositionally biased region" description="Low complexity" evidence="9">
    <location>
        <begin position="123"/>
        <end position="139"/>
    </location>
</feature>
<gene>
    <name evidence="13" type="ORF">CJ030_MR8G003122</name>
</gene>
<dbReference type="EMBL" id="RXIC02000026">
    <property type="protein sequence ID" value="KAB1203309.1"/>
    <property type="molecule type" value="Genomic_DNA"/>
</dbReference>
<evidence type="ECO:0000256" key="4">
    <source>
        <dbReference type="ARBA" id="ARBA00022622"/>
    </source>
</evidence>
<evidence type="ECO:0000256" key="5">
    <source>
        <dbReference type="ARBA" id="ARBA00022729"/>
    </source>
</evidence>
<dbReference type="InterPro" id="IPR036312">
    <property type="entry name" value="Bifun_inhib/LTP/seed_sf"/>
</dbReference>
<dbReference type="PRINTS" id="PR00382">
    <property type="entry name" value="LIPIDTRNSFER"/>
</dbReference>
<protein>
    <recommendedName>
        <fullName evidence="12">Bifunctional inhibitor/plant lipid transfer protein/seed storage helical domain-containing protein</fullName>
    </recommendedName>
</protein>
<keyword evidence="5 11" id="KW-0732">Signal</keyword>
<dbReference type="PANTHER" id="PTHR33044">
    <property type="entry name" value="BIFUNCTIONAL INHIBITOR/LIPID-TRANSFER PROTEIN/SEED STORAGE 2S ALBUMIN SUPERFAMILY PROTEIN-RELATED"/>
    <property type="match status" value="1"/>
</dbReference>